<dbReference type="CDD" id="cd11642">
    <property type="entry name" value="SUMT"/>
    <property type="match status" value="1"/>
</dbReference>
<dbReference type="InterPro" id="IPR000878">
    <property type="entry name" value="4pyrrol_Mease"/>
</dbReference>
<keyword evidence="16" id="KW-1185">Reference proteome</keyword>
<keyword evidence="7" id="KW-0560">Oxidoreductase</keyword>
<dbReference type="NCBIfam" id="TIGR01469">
    <property type="entry name" value="cobA_cysG_Cterm"/>
    <property type="match status" value="1"/>
</dbReference>
<comment type="pathway">
    <text evidence="12">Cofactor biosynthesis; adenosylcobalamin biosynthesis; precorrin-2 from uroporphyrinogen III: step 1/1.</text>
</comment>
<dbReference type="GO" id="GO:0016829">
    <property type="term" value="F:lyase activity"/>
    <property type="evidence" value="ECO:0007669"/>
    <property type="project" value="UniProtKB-KW"/>
</dbReference>
<dbReference type="RefSeq" id="WP_345427934.1">
    <property type="nucleotide sequence ID" value="NZ_AP031496.1"/>
</dbReference>
<dbReference type="GO" id="GO:0004851">
    <property type="term" value="F:uroporphyrin-III C-methyltransferase activity"/>
    <property type="evidence" value="ECO:0007669"/>
    <property type="project" value="UniProtKB-EC"/>
</dbReference>
<evidence type="ECO:0000256" key="3">
    <source>
        <dbReference type="ARBA" id="ARBA00022573"/>
    </source>
</evidence>
<comment type="similarity">
    <text evidence="1 13">Belongs to the precorrin methyltransferase family.</text>
</comment>
<evidence type="ECO:0000256" key="13">
    <source>
        <dbReference type="RuleBase" id="RU003960"/>
    </source>
</evidence>
<dbReference type="NCBIfam" id="NF004790">
    <property type="entry name" value="PRK06136.1"/>
    <property type="match status" value="1"/>
</dbReference>
<organism evidence="15 16">
    <name type="scientific">Halioxenophilus aromaticivorans</name>
    <dbReference type="NCBI Taxonomy" id="1306992"/>
    <lineage>
        <taxon>Bacteria</taxon>
        <taxon>Pseudomonadati</taxon>
        <taxon>Pseudomonadota</taxon>
        <taxon>Gammaproteobacteria</taxon>
        <taxon>Alteromonadales</taxon>
        <taxon>Alteromonadaceae</taxon>
        <taxon>Halioxenophilus</taxon>
    </lineage>
</organism>
<evidence type="ECO:0000313" key="15">
    <source>
        <dbReference type="EMBL" id="GAA4960874.1"/>
    </source>
</evidence>
<dbReference type="GO" id="GO:0016491">
    <property type="term" value="F:oxidoreductase activity"/>
    <property type="evidence" value="ECO:0007669"/>
    <property type="project" value="UniProtKB-KW"/>
</dbReference>
<evidence type="ECO:0000256" key="9">
    <source>
        <dbReference type="ARBA" id="ARBA00023244"/>
    </source>
</evidence>
<feature type="domain" description="Tetrapyrrole methylase" evidence="14">
    <location>
        <begin position="12"/>
        <end position="227"/>
    </location>
</feature>
<evidence type="ECO:0000259" key="14">
    <source>
        <dbReference type="Pfam" id="PF00590"/>
    </source>
</evidence>
<evidence type="ECO:0000256" key="8">
    <source>
        <dbReference type="ARBA" id="ARBA00023239"/>
    </source>
</evidence>
<evidence type="ECO:0000256" key="5">
    <source>
        <dbReference type="ARBA" id="ARBA00022679"/>
    </source>
</evidence>
<dbReference type="EMBL" id="BAABLX010000079">
    <property type="protein sequence ID" value="GAA4960874.1"/>
    <property type="molecule type" value="Genomic_DNA"/>
</dbReference>
<keyword evidence="3" id="KW-0169">Cobalamin biosynthesis</keyword>
<dbReference type="InterPro" id="IPR050161">
    <property type="entry name" value="Siro_Cobalamin_biosynth"/>
</dbReference>
<dbReference type="FunFam" id="3.30.950.10:FF:000001">
    <property type="entry name" value="Siroheme synthase"/>
    <property type="match status" value="1"/>
</dbReference>
<keyword evidence="10" id="KW-0511">Multifunctional enzyme</keyword>
<dbReference type="AlphaFoldDB" id="A0AAV3U9W2"/>
<dbReference type="InterPro" id="IPR006366">
    <property type="entry name" value="CobA/CysG_C"/>
</dbReference>
<dbReference type="PANTHER" id="PTHR45790">
    <property type="entry name" value="SIROHEME SYNTHASE-RELATED"/>
    <property type="match status" value="1"/>
</dbReference>
<keyword evidence="4 13" id="KW-0489">Methyltransferase</keyword>
<proteinExistence type="inferred from homology"/>
<comment type="pathway">
    <text evidence="11">Porphyrin-containing compound metabolism; siroheme biosynthesis; precorrin-2 from uroporphyrinogen III: step 1/1.</text>
</comment>
<dbReference type="SUPFAM" id="SSF53790">
    <property type="entry name" value="Tetrapyrrole methylase"/>
    <property type="match status" value="1"/>
</dbReference>
<keyword evidence="9" id="KW-0627">Porphyrin biosynthesis</keyword>
<dbReference type="Gene3D" id="3.30.950.10">
    <property type="entry name" value="Methyltransferase, Cobalt-precorrin-4 Transmethylase, Domain 2"/>
    <property type="match status" value="1"/>
</dbReference>
<dbReference type="FunFam" id="3.40.1010.10:FF:000001">
    <property type="entry name" value="Siroheme synthase"/>
    <property type="match status" value="1"/>
</dbReference>
<reference evidence="16" key="1">
    <citation type="journal article" date="2019" name="Int. J. Syst. Evol. Microbiol.">
        <title>The Global Catalogue of Microorganisms (GCM) 10K type strain sequencing project: providing services to taxonomists for standard genome sequencing and annotation.</title>
        <authorList>
            <consortium name="The Broad Institute Genomics Platform"/>
            <consortium name="The Broad Institute Genome Sequencing Center for Infectious Disease"/>
            <person name="Wu L."/>
            <person name="Ma J."/>
        </authorList>
    </citation>
    <scope>NUCLEOTIDE SEQUENCE [LARGE SCALE GENOMIC DNA]</scope>
    <source>
        <strain evidence="16">JCM 19134</strain>
    </source>
</reference>
<evidence type="ECO:0000256" key="10">
    <source>
        <dbReference type="ARBA" id="ARBA00023268"/>
    </source>
</evidence>
<evidence type="ECO:0000256" key="2">
    <source>
        <dbReference type="ARBA" id="ARBA00012162"/>
    </source>
</evidence>
<evidence type="ECO:0000256" key="12">
    <source>
        <dbReference type="ARBA" id="ARBA00060548"/>
    </source>
</evidence>
<dbReference type="GO" id="GO:0032259">
    <property type="term" value="P:methylation"/>
    <property type="evidence" value="ECO:0007669"/>
    <property type="project" value="UniProtKB-KW"/>
</dbReference>
<keyword evidence="8" id="KW-0456">Lyase</keyword>
<accession>A0AAV3U9W2</accession>
<keyword evidence="6" id="KW-0949">S-adenosyl-L-methionine</keyword>
<keyword evidence="5 13" id="KW-0808">Transferase</keyword>
<gene>
    <name evidence="15" type="primary">cobA</name>
    <name evidence="15" type="ORF">GCM10025791_47890</name>
</gene>
<dbReference type="InterPro" id="IPR014776">
    <property type="entry name" value="4pyrrole_Mease_sub2"/>
</dbReference>
<dbReference type="Gene3D" id="3.40.1010.10">
    <property type="entry name" value="Cobalt-precorrin-4 Transmethylase, Domain 1"/>
    <property type="match status" value="1"/>
</dbReference>
<evidence type="ECO:0000256" key="11">
    <source>
        <dbReference type="ARBA" id="ARBA00025705"/>
    </source>
</evidence>
<dbReference type="InterPro" id="IPR035996">
    <property type="entry name" value="4pyrrol_Methylase_sf"/>
</dbReference>
<evidence type="ECO:0000256" key="7">
    <source>
        <dbReference type="ARBA" id="ARBA00023002"/>
    </source>
</evidence>
<protein>
    <recommendedName>
        <fullName evidence="2">uroporphyrinogen-III C-methyltransferase</fullName>
        <ecNumber evidence="2">2.1.1.107</ecNumber>
    </recommendedName>
</protein>
<dbReference type="Proteomes" id="UP001409585">
    <property type="component" value="Unassembled WGS sequence"/>
</dbReference>
<evidence type="ECO:0000256" key="4">
    <source>
        <dbReference type="ARBA" id="ARBA00022603"/>
    </source>
</evidence>
<evidence type="ECO:0000256" key="6">
    <source>
        <dbReference type="ARBA" id="ARBA00022691"/>
    </source>
</evidence>
<sequence>MSQSTVEALGRVAIVGAGPGDVDLLTLKAVKCIQAADVIFYDALVSEDIKALFPTGVLCIYVGKRKGRHAIPQEGINQALVDQAQLGLNVCRLKGGDPFIFGRGGEEALALRDAGVPVEVVPGVSAANGCSAYAGIPLTHRGITQGCTFVTAHSRNSETGAEADSSINWPALAASGNTLVFYMGLSRTERISGQLQRGGLAGDTPVAIVERGGTAQQRVMTGELASLTKLAQDNRAQAPALIIVGQVVRLHHELSQVLQSAQSLPQQMSA</sequence>
<dbReference type="InterPro" id="IPR003043">
    <property type="entry name" value="Uropor_MeTrfase_CS"/>
</dbReference>
<dbReference type="GO" id="GO:0019354">
    <property type="term" value="P:siroheme biosynthetic process"/>
    <property type="evidence" value="ECO:0007669"/>
    <property type="project" value="InterPro"/>
</dbReference>
<evidence type="ECO:0000313" key="16">
    <source>
        <dbReference type="Proteomes" id="UP001409585"/>
    </source>
</evidence>
<dbReference type="Pfam" id="PF00590">
    <property type="entry name" value="TP_methylase"/>
    <property type="match status" value="1"/>
</dbReference>
<comment type="caution">
    <text evidence="15">The sequence shown here is derived from an EMBL/GenBank/DDBJ whole genome shotgun (WGS) entry which is preliminary data.</text>
</comment>
<dbReference type="PROSITE" id="PS00840">
    <property type="entry name" value="SUMT_2"/>
    <property type="match status" value="1"/>
</dbReference>
<dbReference type="PROSITE" id="PS00839">
    <property type="entry name" value="SUMT_1"/>
    <property type="match status" value="1"/>
</dbReference>
<dbReference type="PANTHER" id="PTHR45790:SF3">
    <property type="entry name" value="S-ADENOSYL-L-METHIONINE-DEPENDENT UROPORPHYRINOGEN III METHYLTRANSFERASE, CHLOROPLASTIC"/>
    <property type="match status" value="1"/>
</dbReference>
<dbReference type="InterPro" id="IPR014777">
    <property type="entry name" value="4pyrrole_Mease_sub1"/>
</dbReference>
<evidence type="ECO:0000256" key="1">
    <source>
        <dbReference type="ARBA" id="ARBA00005879"/>
    </source>
</evidence>
<dbReference type="GO" id="GO:0009236">
    <property type="term" value="P:cobalamin biosynthetic process"/>
    <property type="evidence" value="ECO:0007669"/>
    <property type="project" value="UniProtKB-KW"/>
</dbReference>
<dbReference type="EC" id="2.1.1.107" evidence="2"/>
<name>A0AAV3U9W2_9ALTE</name>